<dbReference type="EMBL" id="JAMSKV010000006">
    <property type="protein sequence ID" value="MCQ8278575.1"/>
    <property type="molecule type" value="Genomic_DNA"/>
</dbReference>
<dbReference type="RefSeq" id="WP_422864052.1">
    <property type="nucleotide sequence ID" value="NZ_JAMSKV010000006.1"/>
</dbReference>
<accession>A0ABT1W6S0</accession>
<evidence type="ECO:0000256" key="4">
    <source>
        <dbReference type="ARBA" id="ARBA00022475"/>
    </source>
</evidence>
<keyword evidence="6" id="KW-0808">Transferase</keyword>
<comment type="subcellular location">
    <subcellularLocation>
        <location evidence="2">Cell membrane</location>
        <topology evidence="2">Multi-pass membrane protein</topology>
    </subcellularLocation>
</comment>
<keyword evidence="11 14" id="KW-1133">Transmembrane helix</keyword>
<dbReference type="Pfam" id="PF02518">
    <property type="entry name" value="HATPase_c"/>
    <property type="match status" value="1"/>
</dbReference>
<evidence type="ECO:0000256" key="8">
    <source>
        <dbReference type="ARBA" id="ARBA00022741"/>
    </source>
</evidence>
<keyword evidence="5" id="KW-0597">Phosphoprotein</keyword>
<dbReference type="InterPro" id="IPR029151">
    <property type="entry name" value="Sensor-like_sf"/>
</dbReference>
<keyword evidence="14" id="KW-0472">Membrane</keyword>
<dbReference type="InterPro" id="IPR005467">
    <property type="entry name" value="His_kinase_dom"/>
</dbReference>
<keyword evidence="10 16" id="KW-0067">ATP-binding</keyword>
<dbReference type="CDD" id="cd00082">
    <property type="entry name" value="HisKA"/>
    <property type="match status" value="1"/>
</dbReference>
<feature type="domain" description="Histidine kinase" evidence="15">
    <location>
        <begin position="367"/>
        <end position="575"/>
    </location>
</feature>
<dbReference type="InterPro" id="IPR003661">
    <property type="entry name" value="HisK_dim/P_dom"/>
</dbReference>
<reference evidence="16 17" key="1">
    <citation type="submission" date="2022-06" db="EMBL/GenBank/DDBJ databases">
        <title>Endosaccharibacter gen. nov., sp. nov., endophytic bacteria isolated from sugarcane.</title>
        <authorList>
            <person name="Pitiwittayakul N."/>
            <person name="Yukphan P."/>
            <person name="Charoenyingcharoen P."/>
            <person name="Tanasupawat S."/>
        </authorList>
    </citation>
    <scope>NUCLEOTIDE SEQUENCE [LARGE SCALE GENOMIC DNA]</scope>
    <source>
        <strain evidence="16 17">KSS8</strain>
    </source>
</reference>
<dbReference type="SMART" id="SM00388">
    <property type="entry name" value="HisKA"/>
    <property type="match status" value="1"/>
</dbReference>
<evidence type="ECO:0000256" key="1">
    <source>
        <dbReference type="ARBA" id="ARBA00000085"/>
    </source>
</evidence>
<dbReference type="Gene3D" id="1.10.287.130">
    <property type="match status" value="1"/>
</dbReference>
<dbReference type="EC" id="2.7.13.3" evidence="3"/>
<dbReference type="SUPFAM" id="SSF47384">
    <property type="entry name" value="Homodimeric domain of signal transducing histidine kinase"/>
    <property type="match status" value="1"/>
</dbReference>
<comment type="catalytic activity">
    <reaction evidence="1">
        <text>ATP + protein L-histidine = ADP + protein N-phospho-L-histidine.</text>
        <dbReference type="EC" id="2.7.13.3"/>
    </reaction>
</comment>
<dbReference type="Gene3D" id="6.10.250.3020">
    <property type="match status" value="1"/>
</dbReference>
<gene>
    <name evidence="16" type="ORF">NFI95_08935</name>
</gene>
<keyword evidence="4" id="KW-1003">Cell membrane</keyword>
<dbReference type="InterPro" id="IPR003594">
    <property type="entry name" value="HATPase_dom"/>
</dbReference>
<keyword evidence="13" id="KW-0175">Coiled coil</keyword>
<dbReference type="InterPro" id="IPR036097">
    <property type="entry name" value="HisK_dim/P_sf"/>
</dbReference>
<evidence type="ECO:0000256" key="5">
    <source>
        <dbReference type="ARBA" id="ARBA00022553"/>
    </source>
</evidence>
<sequence length="575" mass="61720">MRIASAPIRPVLLLLAALVCAGLASLAAGALVERAAIRGLLGQARSDAELRAALLNSEIARFRLLPLALADDRDILAGLSGDAADRAALNRKLAGLAVTTGAAVIYVVGRDGIAVAASNWAQPDSFVGRDYRFRRYFRRAISQGEDDQFARGTVSRNPGLYLARRNEAGGVTVVKVEFYRLEAEWARAGGITFVENPDGVVLVSSRADWRFGLSRPLSRARADAFSEEASIAPTLLKALPVRAGRQDGRVSVDGRAFVSASVSTGEPGWRLSLLLPVGAGPKDAARGAMAVTALAVLLAASLLWAMGARRRRVRRQTAELERAVASRTAELTREMEERREIEARAADLRERLRQANRLASLGQVTASVAHETAQPVAAIRTYSETSEMLLDRGDLDTVRGNLQAIRRLADRVGAVTTELRGFARRATGQLRPVALSEVIDGALLILREQLNAIRLERPVVDPALRVIGGRVRLEQVLVNLLQNAIEALAGRPDARVDLVVAAEGETVRLMVSDNGPGIPPAVADRLFTPFMTTRDNGLGLGLVIAQDIMSDLGGSLRLLERTEGAAFEITMRAAS</sequence>
<evidence type="ECO:0000256" key="10">
    <source>
        <dbReference type="ARBA" id="ARBA00022840"/>
    </source>
</evidence>
<dbReference type="PIRSF" id="PIRSF036431">
    <property type="entry name" value="STHK_DctB"/>
    <property type="match status" value="1"/>
</dbReference>
<dbReference type="SMART" id="SM00387">
    <property type="entry name" value="HATPase_c"/>
    <property type="match status" value="1"/>
</dbReference>
<evidence type="ECO:0000256" key="12">
    <source>
        <dbReference type="ARBA" id="ARBA00023012"/>
    </source>
</evidence>
<proteinExistence type="predicted"/>
<dbReference type="PRINTS" id="PR00344">
    <property type="entry name" value="BCTRLSENSOR"/>
</dbReference>
<evidence type="ECO:0000256" key="2">
    <source>
        <dbReference type="ARBA" id="ARBA00004651"/>
    </source>
</evidence>
<dbReference type="PANTHER" id="PTHR43065">
    <property type="entry name" value="SENSOR HISTIDINE KINASE"/>
    <property type="match status" value="1"/>
</dbReference>
<dbReference type="PROSITE" id="PS50109">
    <property type="entry name" value="HIS_KIN"/>
    <property type="match status" value="1"/>
</dbReference>
<name>A0ABT1W6S0_9PROT</name>
<evidence type="ECO:0000256" key="14">
    <source>
        <dbReference type="SAM" id="Phobius"/>
    </source>
</evidence>
<dbReference type="PANTHER" id="PTHR43065:SF46">
    <property type="entry name" value="C4-DICARBOXYLATE TRANSPORT SENSOR PROTEIN DCTB"/>
    <property type="match status" value="1"/>
</dbReference>
<keyword evidence="8" id="KW-0547">Nucleotide-binding</keyword>
<evidence type="ECO:0000259" key="15">
    <source>
        <dbReference type="PROSITE" id="PS50109"/>
    </source>
</evidence>
<evidence type="ECO:0000256" key="11">
    <source>
        <dbReference type="ARBA" id="ARBA00022989"/>
    </source>
</evidence>
<dbReference type="InterPro" id="IPR004358">
    <property type="entry name" value="Sig_transdc_His_kin-like_C"/>
</dbReference>
<dbReference type="SUPFAM" id="SSF55874">
    <property type="entry name" value="ATPase domain of HSP90 chaperone/DNA topoisomerase II/histidine kinase"/>
    <property type="match status" value="1"/>
</dbReference>
<evidence type="ECO:0000256" key="7">
    <source>
        <dbReference type="ARBA" id="ARBA00022692"/>
    </source>
</evidence>
<evidence type="ECO:0000256" key="6">
    <source>
        <dbReference type="ARBA" id="ARBA00022679"/>
    </source>
</evidence>
<dbReference type="Gene3D" id="3.30.450.20">
    <property type="entry name" value="PAS domain"/>
    <property type="match status" value="2"/>
</dbReference>
<dbReference type="GO" id="GO:0005524">
    <property type="term" value="F:ATP binding"/>
    <property type="evidence" value="ECO:0007669"/>
    <property type="project" value="UniProtKB-KW"/>
</dbReference>
<evidence type="ECO:0000313" key="16">
    <source>
        <dbReference type="EMBL" id="MCQ8278575.1"/>
    </source>
</evidence>
<comment type="caution">
    <text evidence="16">The sequence shown here is derived from an EMBL/GenBank/DDBJ whole genome shotgun (WGS) entry which is preliminary data.</text>
</comment>
<dbReference type="SUPFAM" id="SSF103190">
    <property type="entry name" value="Sensory domain-like"/>
    <property type="match status" value="1"/>
</dbReference>
<evidence type="ECO:0000256" key="3">
    <source>
        <dbReference type="ARBA" id="ARBA00012438"/>
    </source>
</evidence>
<organism evidence="16 17">
    <name type="scientific">Endosaccharibacter trunci</name>
    <dbReference type="NCBI Taxonomy" id="2812733"/>
    <lineage>
        <taxon>Bacteria</taxon>
        <taxon>Pseudomonadati</taxon>
        <taxon>Pseudomonadota</taxon>
        <taxon>Alphaproteobacteria</taxon>
        <taxon>Acetobacterales</taxon>
        <taxon>Acetobacteraceae</taxon>
        <taxon>Endosaccharibacter</taxon>
    </lineage>
</organism>
<dbReference type="Gene3D" id="3.30.565.10">
    <property type="entry name" value="Histidine kinase-like ATPase, C-terminal domain"/>
    <property type="match status" value="1"/>
</dbReference>
<dbReference type="InterPro" id="IPR036890">
    <property type="entry name" value="HATPase_C_sf"/>
</dbReference>
<keyword evidence="12" id="KW-0902">Two-component regulatory system</keyword>
<protein>
    <recommendedName>
        <fullName evidence="3">histidine kinase</fullName>
        <ecNumber evidence="3">2.7.13.3</ecNumber>
    </recommendedName>
</protein>
<keyword evidence="9" id="KW-0418">Kinase</keyword>
<evidence type="ECO:0000256" key="13">
    <source>
        <dbReference type="SAM" id="Coils"/>
    </source>
</evidence>
<dbReference type="Proteomes" id="UP001524587">
    <property type="component" value="Unassembled WGS sequence"/>
</dbReference>
<feature type="transmembrane region" description="Helical" evidence="14">
    <location>
        <begin position="287"/>
        <end position="306"/>
    </location>
</feature>
<keyword evidence="17" id="KW-1185">Reference proteome</keyword>
<evidence type="ECO:0000313" key="17">
    <source>
        <dbReference type="Proteomes" id="UP001524587"/>
    </source>
</evidence>
<evidence type="ECO:0000256" key="9">
    <source>
        <dbReference type="ARBA" id="ARBA00022777"/>
    </source>
</evidence>
<dbReference type="InterPro" id="IPR017055">
    <property type="entry name" value="Sig_transdc_His_kinase_DctB"/>
</dbReference>
<keyword evidence="7 14" id="KW-0812">Transmembrane</keyword>
<feature type="coiled-coil region" evidence="13">
    <location>
        <begin position="331"/>
        <end position="358"/>
    </location>
</feature>